<dbReference type="Proteomes" id="UP000470384">
    <property type="component" value="Unassembled WGS sequence"/>
</dbReference>
<evidence type="ECO:0000256" key="5">
    <source>
        <dbReference type="ARBA" id="ARBA00022490"/>
    </source>
</evidence>
<keyword evidence="8 9" id="KW-0413">Isomerase</keyword>
<dbReference type="AlphaFoldDB" id="A0A845Q8Y7"/>
<comment type="subcellular location">
    <subcellularLocation>
        <location evidence="2 9 11">Cytoplasm</location>
    </subcellularLocation>
</comment>
<dbReference type="GeneID" id="300656040"/>
<dbReference type="EC" id="5.3.1.16" evidence="9 11"/>
<dbReference type="HAMAP" id="MF_01014">
    <property type="entry name" value="HisA"/>
    <property type="match status" value="1"/>
</dbReference>
<gene>
    <name evidence="9 12" type="primary">hisA</name>
    <name evidence="12" type="ORF">GTQ45_05210</name>
</gene>
<comment type="catalytic activity">
    <reaction evidence="1 9 11">
        <text>1-(5-phospho-beta-D-ribosyl)-5-[(5-phospho-beta-D-ribosylamino)methylideneamino]imidazole-4-carboxamide = 5-[(5-phospho-1-deoxy-D-ribulos-1-ylimino)methylamino]-1-(5-phospho-beta-D-ribosyl)imidazole-4-carboxamide</text>
        <dbReference type="Rhea" id="RHEA:15469"/>
        <dbReference type="ChEBI" id="CHEBI:58435"/>
        <dbReference type="ChEBI" id="CHEBI:58525"/>
        <dbReference type="EC" id="5.3.1.16"/>
    </reaction>
</comment>
<dbReference type="InterPro" id="IPR023016">
    <property type="entry name" value="HisA/PriA"/>
</dbReference>
<evidence type="ECO:0000256" key="3">
    <source>
        <dbReference type="ARBA" id="ARBA00005133"/>
    </source>
</evidence>
<evidence type="ECO:0000256" key="10">
    <source>
        <dbReference type="RuleBase" id="RU003657"/>
    </source>
</evidence>
<protein>
    <recommendedName>
        <fullName evidence="9 11">1-(5-phosphoribosyl)-5-[(5-phosphoribosylamino)methylideneamino] imidazole-4-carboxamide isomerase</fullName>
        <ecNumber evidence="9 11">5.3.1.16</ecNumber>
    </recommendedName>
    <alternativeName>
        <fullName evidence="9">Phosphoribosylformimino-5-aminoimidazole carboxamide ribotide isomerase</fullName>
    </alternativeName>
</protein>
<evidence type="ECO:0000256" key="7">
    <source>
        <dbReference type="ARBA" id="ARBA00023102"/>
    </source>
</evidence>
<dbReference type="GO" id="GO:0003949">
    <property type="term" value="F:1-(5-phosphoribosyl)-5-[(5-phosphoribosylamino)methylideneamino]imidazole-4-carboxamide isomerase activity"/>
    <property type="evidence" value="ECO:0007669"/>
    <property type="project" value="UniProtKB-UniRule"/>
</dbReference>
<dbReference type="GO" id="GO:0000105">
    <property type="term" value="P:L-histidine biosynthetic process"/>
    <property type="evidence" value="ECO:0007669"/>
    <property type="project" value="UniProtKB-UniRule"/>
</dbReference>
<dbReference type="Gene3D" id="3.20.20.70">
    <property type="entry name" value="Aldolase class I"/>
    <property type="match status" value="1"/>
</dbReference>
<dbReference type="InterPro" id="IPR006063">
    <property type="entry name" value="HisA_bact_arch"/>
</dbReference>
<evidence type="ECO:0000256" key="8">
    <source>
        <dbReference type="ARBA" id="ARBA00023235"/>
    </source>
</evidence>
<dbReference type="NCBIfam" id="TIGR00007">
    <property type="entry name" value="1-(5-phosphoribosyl)-5-[(5-phosphoribosylamino)methylideneamino]imidazole-4-carboxamide isomerase"/>
    <property type="match status" value="1"/>
</dbReference>
<name>A0A845Q8Y7_9HYPH</name>
<evidence type="ECO:0000256" key="6">
    <source>
        <dbReference type="ARBA" id="ARBA00022605"/>
    </source>
</evidence>
<comment type="caution">
    <text evidence="12">The sequence shown here is derived from an EMBL/GenBank/DDBJ whole genome shotgun (WGS) entry which is preliminary data.</text>
</comment>
<proteinExistence type="inferred from homology"/>
<keyword evidence="5 9" id="KW-0963">Cytoplasm</keyword>
<dbReference type="FunFam" id="3.20.20.70:FF:000009">
    <property type="entry name" value="1-(5-phosphoribosyl)-5-[(5-phosphoribosylamino)methylideneamino] imidazole-4-carboxamide isomerase"/>
    <property type="match status" value="1"/>
</dbReference>
<dbReference type="NCBIfam" id="NF010112">
    <property type="entry name" value="PRK13585.1"/>
    <property type="match status" value="1"/>
</dbReference>
<dbReference type="InterPro" id="IPR044524">
    <property type="entry name" value="Isoase_HisA-like"/>
</dbReference>
<dbReference type="SUPFAM" id="SSF51366">
    <property type="entry name" value="Ribulose-phoshate binding barrel"/>
    <property type="match status" value="1"/>
</dbReference>
<evidence type="ECO:0000256" key="1">
    <source>
        <dbReference type="ARBA" id="ARBA00000901"/>
    </source>
</evidence>
<accession>A0A845Q8Y7</accession>
<keyword evidence="7 9" id="KW-0368">Histidine biosynthesis</keyword>
<keyword evidence="6 9" id="KW-0028">Amino-acid biosynthesis</keyword>
<sequence length="248" mass="26066">MILFPAIDLKDGQCVRLVQGDMDRATVFSDTPAEQAKVFENQGFEWLHLVDLNGAFEGKPVNGDAVEAILKTVSLPAQLGGGIRSMQQIEAWLDKGIARVILGTAALRDPQLVIEACKTWPGKIAVGVDAKDGYVAVEGWAEVSDIQALDLAKRFEDAGVAALIYTDISRDGAMRGMNVAGTAELANSVGIPVIASGGVTNLDDLHALKAANAPGIIGVISGRAIYDGRLDPAEALAVLKGNDFVLDS</sequence>
<dbReference type="InterPro" id="IPR013785">
    <property type="entry name" value="Aldolase_TIM"/>
</dbReference>
<dbReference type="GO" id="GO:0005737">
    <property type="term" value="C:cytoplasm"/>
    <property type="evidence" value="ECO:0007669"/>
    <property type="project" value="UniProtKB-SubCell"/>
</dbReference>
<evidence type="ECO:0000256" key="2">
    <source>
        <dbReference type="ARBA" id="ARBA00004496"/>
    </source>
</evidence>
<evidence type="ECO:0000313" key="12">
    <source>
        <dbReference type="EMBL" id="NBG95125.1"/>
    </source>
</evidence>
<dbReference type="PANTHER" id="PTHR43090">
    <property type="entry name" value="1-(5-PHOSPHORIBOSYL)-5-[(5-PHOSPHORIBOSYLAMINO)METHYLIDENEAMINO] IMIDAZOLE-4-CARBOXAMIDE ISOMERASE"/>
    <property type="match status" value="1"/>
</dbReference>
<dbReference type="RefSeq" id="WP_160587127.1">
    <property type="nucleotide sequence ID" value="NZ_BMHN01000001.1"/>
</dbReference>
<evidence type="ECO:0000256" key="9">
    <source>
        <dbReference type="HAMAP-Rule" id="MF_01014"/>
    </source>
</evidence>
<dbReference type="CDD" id="cd04732">
    <property type="entry name" value="HisA"/>
    <property type="match status" value="1"/>
</dbReference>
<dbReference type="EMBL" id="WXYQ01000004">
    <property type="protein sequence ID" value="NBG95125.1"/>
    <property type="molecule type" value="Genomic_DNA"/>
</dbReference>
<dbReference type="InterPro" id="IPR011060">
    <property type="entry name" value="RibuloseP-bd_barrel"/>
</dbReference>
<evidence type="ECO:0000313" key="13">
    <source>
        <dbReference type="Proteomes" id="UP000470384"/>
    </source>
</evidence>
<dbReference type="Pfam" id="PF00977">
    <property type="entry name" value="His_biosynth"/>
    <property type="match status" value="1"/>
</dbReference>
<dbReference type="GO" id="GO:0000162">
    <property type="term" value="P:L-tryptophan biosynthetic process"/>
    <property type="evidence" value="ECO:0007669"/>
    <property type="project" value="TreeGrafter"/>
</dbReference>
<reference evidence="12 13" key="1">
    <citation type="journal article" date="2016" name="Int. J. Syst. Evol. Microbiol.">
        <title>Pyruvatibacter mobilis gen. nov., sp. nov., a marine bacterium from the culture broth of Picochlorum sp. 122.</title>
        <authorList>
            <person name="Wang G."/>
            <person name="Tang M."/>
            <person name="Wu H."/>
            <person name="Dai S."/>
            <person name="Li T."/>
            <person name="Chen C."/>
            <person name="He H."/>
            <person name="Fan J."/>
            <person name="Xiang W."/>
            <person name="Li X."/>
        </authorList>
    </citation>
    <scope>NUCLEOTIDE SEQUENCE [LARGE SCALE GENOMIC DNA]</scope>
    <source>
        <strain evidence="12 13">GYP-11</strain>
    </source>
</reference>
<dbReference type="UniPathway" id="UPA00031">
    <property type="reaction ID" value="UER00009"/>
</dbReference>
<feature type="active site" description="Proton acceptor" evidence="9">
    <location>
        <position position="8"/>
    </location>
</feature>
<evidence type="ECO:0000256" key="4">
    <source>
        <dbReference type="ARBA" id="ARBA00009667"/>
    </source>
</evidence>
<dbReference type="InterPro" id="IPR006062">
    <property type="entry name" value="His_biosynth"/>
</dbReference>
<comment type="pathway">
    <text evidence="3 9 11">Amino-acid biosynthesis; L-histidine biosynthesis; L-histidine from 5-phospho-alpha-D-ribose 1-diphosphate: step 4/9.</text>
</comment>
<comment type="similarity">
    <text evidence="4 9 10">Belongs to the HisA/HisF family.</text>
</comment>
<feature type="active site" description="Proton donor" evidence="9">
    <location>
        <position position="129"/>
    </location>
</feature>
<dbReference type="OrthoDB" id="9807749at2"/>
<organism evidence="12 13">
    <name type="scientific">Pyruvatibacter mobilis</name>
    <dbReference type="NCBI Taxonomy" id="1712261"/>
    <lineage>
        <taxon>Bacteria</taxon>
        <taxon>Pseudomonadati</taxon>
        <taxon>Pseudomonadota</taxon>
        <taxon>Alphaproteobacteria</taxon>
        <taxon>Hyphomicrobiales</taxon>
        <taxon>Parvibaculaceae</taxon>
        <taxon>Pyruvatibacter</taxon>
    </lineage>
</organism>
<dbReference type="PANTHER" id="PTHR43090:SF2">
    <property type="entry name" value="1-(5-PHOSPHORIBOSYL)-5-[(5-PHOSPHORIBOSYLAMINO)METHYLIDENEAMINO] IMIDAZOLE-4-CARBOXAMIDE ISOMERASE"/>
    <property type="match status" value="1"/>
</dbReference>
<keyword evidence="13" id="KW-1185">Reference proteome</keyword>
<evidence type="ECO:0000256" key="11">
    <source>
        <dbReference type="RuleBase" id="RU003658"/>
    </source>
</evidence>